<organism evidence="1 2">
    <name type="scientific">Moniliophthora roreri</name>
    <name type="common">Frosty pod rot fungus</name>
    <name type="synonym">Monilia roreri</name>
    <dbReference type="NCBI Taxonomy" id="221103"/>
    <lineage>
        <taxon>Eukaryota</taxon>
        <taxon>Fungi</taxon>
        <taxon>Dikarya</taxon>
        <taxon>Basidiomycota</taxon>
        <taxon>Agaricomycotina</taxon>
        <taxon>Agaricomycetes</taxon>
        <taxon>Agaricomycetidae</taxon>
        <taxon>Agaricales</taxon>
        <taxon>Marasmiineae</taxon>
        <taxon>Marasmiaceae</taxon>
        <taxon>Moniliophthora</taxon>
    </lineage>
</organism>
<dbReference type="Proteomes" id="UP000054988">
    <property type="component" value="Unassembled WGS sequence"/>
</dbReference>
<proteinExistence type="predicted"/>
<reference evidence="1 2" key="1">
    <citation type="submission" date="2015-12" db="EMBL/GenBank/DDBJ databases">
        <title>Draft genome sequence of Moniliophthora roreri, the causal agent of frosty pod rot of cacao.</title>
        <authorList>
            <person name="Aime M.C."/>
            <person name="Diaz-Valderrama J.R."/>
            <person name="Kijpornyongpan T."/>
            <person name="Phillips-Mora W."/>
        </authorList>
    </citation>
    <scope>NUCLEOTIDE SEQUENCE [LARGE SCALE GENOMIC DNA]</scope>
    <source>
        <strain evidence="1 2">MCA 2952</strain>
    </source>
</reference>
<comment type="caution">
    <text evidence="1">The sequence shown here is derived from an EMBL/GenBank/DDBJ whole genome shotgun (WGS) entry which is preliminary data.</text>
</comment>
<gene>
    <name evidence="1" type="ORF">WG66_15322</name>
</gene>
<evidence type="ECO:0000313" key="1">
    <source>
        <dbReference type="EMBL" id="KTB32104.1"/>
    </source>
</evidence>
<protein>
    <submittedName>
        <fullName evidence="1">Uncharacterized protein</fullName>
    </submittedName>
</protein>
<evidence type="ECO:0000313" key="2">
    <source>
        <dbReference type="Proteomes" id="UP000054988"/>
    </source>
</evidence>
<dbReference type="AlphaFoldDB" id="A0A0W0F740"/>
<accession>A0A0W0F740</accession>
<sequence length="233" mass="26258">MSAAPLCSSQPNLHGLCKHPYPTKLPICPQLSTSCVVASRFLNHLSERNWAHPATLSNVLEPGHNGMVVARSFVTNTTCFRPRFPSLSTLPALSSQTLQTPTDNLTSNASLKGHNFPHHLSDDIPFTHAAQRRPEDRQRRTAYVGDVQGRLRVGRGYTGGYGSNWRFWFGTSMILDFETCLYRYRDRTSYESTPKLCVEFSEDRSAILRDLSRIHPFTSTVTPSHVVQRLLLK</sequence>
<dbReference type="EMBL" id="LATX01002258">
    <property type="protein sequence ID" value="KTB32104.1"/>
    <property type="molecule type" value="Genomic_DNA"/>
</dbReference>
<name>A0A0W0F740_MONRR</name>